<keyword evidence="3" id="KW-0597">Phosphoprotein</keyword>
<comment type="caution">
    <text evidence="10">The sequence shown here is derived from an EMBL/GenBank/DDBJ whole genome shotgun (WGS) entry which is preliminary data.</text>
</comment>
<dbReference type="CDD" id="cd00082">
    <property type="entry name" value="HisKA"/>
    <property type="match status" value="1"/>
</dbReference>
<sequence length="399" mass="45996">MNYKTFTKNKKNRSSLAEYKFVKREVDKDYDELTFLAAQICKFPIAQIGILGKKNLWFKSIYGAVLAEIPLKDSFFEEIIQNPGEVSVFLKKNAPEDFQKLEKHYQKDLEFYASIPLLSPKGEVIAIFSVLDTQARELSDSQKHSLKAIANQTLHLFEYRKQNNKLSQVQKKLKQKYHELEKFTSVVSHDIKSPLANIISLSELLKEENEGKLDAETSQYLQFLVESSYSLRNYVDGILGYYRSDHISEKDFENVDLEELLKKVSDLYQVSENIEITYPKNVTLHNVNKSALTQVFMNLVNNALKYNNKDTRRIHIEFRETGEFYFFEVNDNGNGISRENLEKIFNLFTTLDTTDRDGNPGSGIGLATVKKLVENMQGKIEVDSTPGIGSSFQFKIRRI</sequence>
<dbReference type="Proteomes" id="UP001261624">
    <property type="component" value="Unassembled WGS sequence"/>
</dbReference>
<dbReference type="EMBL" id="JAVRHM010000013">
    <property type="protein sequence ID" value="MDT0690567.1"/>
    <property type="molecule type" value="Genomic_DNA"/>
</dbReference>
<dbReference type="SMART" id="SM00387">
    <property type="entry name" value="HATPase_c"/>
    <property type="match status" value="1"/>
</dbReference>
<evidence type="ECO:0000256" key="1">
    <source>
        <dbReference type="ARBA" id="ARBA00000085"/>
    </source>
</evidence>
<keyword evidence="11" id="KW-1185">Reference proteome</keyword>
<dbReference type="InterPro" id="IPR004358">
    <property type="entry name" value="Sig_transdc_His_kin-like_C"/>
</dbReference>
<feature type="domain" description="Histidine kinase" evidence="9">
    <location>
        <begin position="186"/>
        <end position="399"/>
    </location>
</feature>
<keyword evidence="5" id="KW-0547">Nucleotide-binding</keyword>
<keyword evidence="6 10" id="KW-0418">Kinase</keyword>
<dbReference type="CDD" id="cd00075">
    <property type="entry name" value="HATPase"/>
    <property type="match status" value="1"/>
</dbReference>
<dbReference type="InterPro" id="IPR036097">
    <property type="entry name" value="HisK_dim/P_sf"/>
</dbReference>
<evidence type="ECO:0000256" key="6">
    <source>
        <dbReference type="ARBA" id="ARBA00022777"/>
    </source>
</evidence>
<evidence type="ECO:0000313" key="10">
    <source>
        <dbReference type="EMBL" id="MDT0690567.1"/>
    </source>
</evidence>
<organism evidence="10 11">
    <name type="scientific">Autumnicola patrickiae</name>
    <dbReference type="NCBI Taxonomy" id="3075591"/>
    <lineage>
        <taxon>Bacteria</taxon>
        <taxon>Pseudomonadati</taxon>
        <taxon>Bacteroidota</taxon>
        <taxon>Flavobacteriia</taxon>
        <taxon>Flavobacteriales</taxon>
        <taxon>Flavobacteriaceae</taxon>
        <taxon>Autumnicola</taxon>
    </lineage>
</organism>
<keyword evidence="7" id="KW-0067">ATP-binding</keyword>
<evidence type="ECO:0000256" key="3">
    <source>
        <dbReference type="ARBA" id="ARBA00022553"/>
    </source>
</evidence>
<evidence type="ECO:0000256" key="4">
    <source>
        <dbReference type="ARBA" id="ARBA00022679"/>
    </source>
</evidence>
<reference evidence="10 11" key="1">
    <citation type="submission" date="2023-09" db="EMBL/GenBank/DDBJ databases">
        <authorList>
            <person name="Rey-Velasco X."/>
        </authorList>
    </citation>
    <scope>NUCLEOTIDE SEQUENCE [LARGE SCALE GENOMIC DNA]</scope>
    <source>
        <strain evidence="10 11">F188</strain>
    </source>
</reference>
<dbReference type="Gene3D" id="1.10.287.130">
    <property type="match status" value="1"/>
</dbReference>
<dbReference type="PROSITE" id="PS50109">
    <property type="entry name" value="HIS_KIN"/>
    <property type="match status" value="1"/>
</dbReference>
<dbReference type="InterPro" id="IPR050351">
    <property type="entry name" value="BphY/WalK/GraS-like"/>
</dbReference>
<dbReference type="SMART" id="SM00388">
    <property type="entry name" value="HisKA"/>
    <property type="match status" value="1"/>
</dbReference>
<comment type="catalytic activity">
    <reaction evidence="1">
        <text>ATP + protein L-histidine = ADP + protein N-phospho-L-histidine.</text>
        <dbReference type="EC" id="2.7.13.3"/>
    </reaction>
</comment>
<dbReference type="PRINTS" id="PR00344">
    <property type="entry name" value="BCTRLSENSOR"/>
</dbReference>
<dbReference type="PANTHER" id="PTHR42878">
    <property type="entry name" value="TWO-COMPONENT HISTIDINE KINASE"/>
    <property type="match status" value="1"/>
</dbReference>
<dbReference type="Gene3D" id="3.30.565.10">
    <property type="entry name" value="Histidine kinase-like ATPase, C-terminal domain"/>
    <property type="match status" value="1"/>
</dbReference>
<dbReference type="Pfam" id="PF00512">
    <property type="entry name" value="HisKA"/>
    <property type="match status" value="1"/>
</dbReference>
<evidence type="ECO:0000256" key="8">
    <source>
        <dbReference type="ARBA" id="ARBA00023012"/>
    </source>
</evidence>
<dbReference type="InterPro" id="IPR003594">
    <property type="entry name" value="HATPase_dom"/>
</dbReference>
<evidence type="ECO:0000256" key="7">
    <source>
        <dbReference type="ARBA" id="ARBA00022840"/>
    </source>
</evidence>
<keyword evidence="4" id="KW-0808">Transferase</keyword>
<dbReference type="InterPro" id="IPR036890">
    <property type="entry name" value="HATPase_C_sf"/>
</dbReference>
<dbReference type="InterPro" id="IPR029016">
    <property type="entry name" value="GAF-like_dom_sf"/>
</dbReference>
<keyword evidence="8" id="KW-0902">Two-component regulatory system</keyword>
<dbReference type="GO" id="GO:0016301">
    <property type="term" value="F:kinase activity"/>
    <property type="evidence" value="ECO:0007669"/>
    <property type="project" value="UniProtKB-KW"/>
</dbReference>
<dbReference type="EC" id="2.7.13.3" evidence="2"/>
<dbReference type="Gene3D" id="3.30.450.40">
    <property type="match status" value="1"/>
</dbReference>
<dbReference type="InterPro" id="IPR005467">
    <property type="entry name" value="His_kinase_dom"/>
</dbReference>
<proteinExistence type="predicted"/>
<dbReference type="SUPFAM" id="SSF55874">
    <property type="entry name" value="ATPase domain of HSP90 chaperone/DNA topoisomerase II/histidine kinase"/>
    <property type="match status" value="1"/>
</dbReference>
<dbReference type="InterPro" id="IPR003661">
    <property type="entry name" value="HisK_dim/P_dom"/>
</dbReference>
<evidence type="ECO:0000313" key="11">
    <source>
        <dbReference type="Proteomes" id="UP001261624"/>
    </source>
</evidence>
<evidence type="ECO:0000256" key="5">
    <source>
        <dbReference type="ARBA" id="ARBA00022741"/>
    </source>
</evidence>
<dbReference type="RefSeq" id="WP_311685252.1">
    <property type="nucleotide sequence ID" value="NZ_JAVRHM010000013.1"/>
</dbReference>
<name>A0ABU3E5T7_9FLAO</name>
<dbReference type="SUPFAM" id="SSF55781">
    <property type="entry name" value="GAF domain-like"/>
    <property type="match status" value="1"/>
</dbReference>
<dbReference type="SUPFAM" id="SSF47384">
    <property type="entry name" value="Homodimeric domain of signal transducing histidine kinase"/>
    <property type="match status" value="1"/>
</dbReference>
<evidence type="ECO:0000259" key="9">
    <source>
        <dbReference type="PROSITE" id="PS50109"/>
    </source>
</evidence>
<dbReference type="Pfam" id="PF02518">
    <property type="entry name" value="HATPase_c"/>
    <property type="match status" value="1"/>
</dbReference>
<protein>
    <recommendedName>
        <fullName evidence="2">histidine kinase</fullName>
        <ecNumber evidence="2">2.7.13.3</ecNumber>
    </recommendedName>
</protein>
<evidence type="ECO:0000256" key="2">
    <source>
        <dbReference type="ARBA" id="ARBA00012438"/>
    </source>
</evidence>
<dbReference type="PANTHER" id="PTHR42878:SF7">
    <property type="entry name" value="SENSOR HISTIDINE KINASE GLRK"/>
    <property type="match status" value="1"/>
</dbReference>
<gene>
    <name evidence="10" type="ORF">RM549_12275</name>
</gene>
<accession>A0ABU3E5T7</accession>